<dbReference type="GO" id="GO:0009297">
    <property type="term" value="P:pilus assembly"/>
    <property type="evidence" value="ECO:0007669"/>
    <property type="project" value="InterPro"/>
</dbReference>
<proteinExistence type="inferred from homology"/>
<feature type="domain" description="PapC N-terminal" evidence="9">
    <location>
        <begin position="37"/>
        <end position="137"/>
    </location>
</feature>
<evidence type="ECO:0000313" key="10">
    <source>
        <dbReference type="EMBL" id="SQI46360.1"/>
    </source>
</evidence>
<organism evidence="10 11">
    <name type="scientific">Serratia plymuthica</name>
    <dbReference type="NCBI Taxonomy" id="82996"/>
    <lineage>
        <taxon>Bacteria</taxon>
        <taxon>Pseudomonadati</taxon>
        <taxon>Pseudomonadota</taxon>
        <taxon>Gammaproteobacteria</taxon>
        <taxon>Enterobacterales</taxon>
        <taxon>Yersiniaceae</taxon>
        <taxon>Serratia</taxon>
    </lineage>
</organism>
<dbReference type="SUPFAM" id="SSF141729">
    <property type="entry name" value="FimD N-terminal domain-like"/>
    <property type="match status" value="1"/>
</dbReference>
<dbReference type="GO" id="GO:0015473">
    <property type="term" value="F:fimbrial usher porin activity"/>
    <property type="evidence" value="ECO:0007669"/>
    <property type="project" value="InterPro"/>
</dbReference>
<keyword evidence="7" id="KW-0998">Cell outer membrane</keyword>
<evidence type="ECO:0000256" key="3">
    <source>
        <dbReference type="ARBA" id="ARBA00022448"/>
    </source>
</evidence>
<gene>
    <name evidence="10" type="primary">papC_6</name>
    <name evidence="10" type="ORF">NCTC12961_05737</name>
</gene>
<evidence type="ECO:0000256" key="8">
    <source>
        <dbReference type="SAM" id="SignalP"/>
    </source>
</evidence>
<dbReference type="InterPro" id="IPR025885">
    <property type="entry name" value="PapC_N"/>
</dbReference>
<dbReference type="EMBL" id="LS483469">
    <property type="protein sequence ID" value="SQI46360.1"/>
    <property type="molecule type" value="Genomic_DNA"/>
</dbReference>
<dbReference type="Pfam" id="PF13954">
    <property type="entry name" value="PapC_N"/>
    <property type="match status" value="1"/>
</dbReference>
<evidence type="ECO:0000256" key="1">
    <source>
        <dbReference type="ARBA" id="ARBA00004571"/>
    </source>
</evidence>
<evidence type="ECO:0000256" key="5">
    <source>
        <dbReference type="ARBA" id="ARBA00022729"/>
    </source>
</evidence>
<feature type="signal peptide" evidence="8">
    <location>
        <begin position="1"/>
        <end position="32"/>
    </location>
</feature>
<reference evidence="10 11" key="1">
    <citation type="submission" date="2018-06" db="EMBL/GenBank/DDBJ databases">
        <authorList>
            <consortium name="Pathogen Informatics"/>
            <person name="Doyle S."/>
        </authorList>
    </citation>
    <scope>NUCLEOTIDE SEQUENCE [LARGE SCALE GENOMIC DNA]</scope>
    <source>
        <strain evidence="10 11">NCTC12961</strain>
    </source>
</reference>
<comment type="subcellular location">
    <subcellularLocation>
        <location evidence="1">Cell outer membrane</location>
        <topology evidence="1">Multi-pass membrane protein</topology>
    </subcellularLocation>
</comment>
<dbReference type="AlphaFoldDB" id="A0A2X4VLV7"/>
<keyword evidence="4" id="KW-0812">Transmembrane</keyword>
<dbReference type="Proteomes" id="UP000248897">
    <property type="component" value="Chromosome 1"/>
</dbReference>
<name>A0A2X4VLV7_SERPL</name>
<dbReference type="Gene3D" id="3.10.20.410">
    <property type="match status" value="1"/>
</dbReference>
<sequence length="146" mass="16388">MVFFPAGTRFRIQLLRACICLAISSAVAPGYADDGIQFNTDVLDVNDRKNIDLSQFSRSGYMMPGAYSLTVHINKNELPEQNIHFYPPEDDPKGSQACLSPALVEQLGLKADALKALRWWHQDECLDTTSLKGMEARAIWPLRRCT</sequence>
<keyword evidence="5 8" id="KW-0732">Signal</keyword>
<keyword evidence="3" id="KW-0813">Transport</keyword>
<accession>A0A2X4VLV7</accession>
<comment type="similarity">
    <text evidence="2">Belongs to the fimbrial export usher family.</text>
</comment>
<dbReference type="PANTHER" id="PTHR30451:SF10">
    <property type="entry name" value="OUTER MEMBRANE USHER PROTEIN YFCU-RELATED"/>
    <property type="match status" value="1"/>
</dbReference>
<dbReference type="InterPro" id="IPR037224">
    <property type="entry name" value="PapC_N_sf"/>
</dbReference>
<dbReference type="InterPro" id="IPR000015">
    <property type="entry name" value="Fimb_usher"/>
</dbReference>
<evidence type="ECO:0000313" key="11">
    <source>
        <dbReference type="Proteomes" id="UP000248897"/>
    </source>
</evidence>
<evidence type="ECO:0000259" key="9">
    <source>
        <dbReference type="Pfam" id="PF13954"/>
    </source>
</evidence>
<keyword evidence="6" id="KW-0472">Membrane</keyword>
<evidence type="ECO:0000256" key="6">
    <source>
        <dbReference type="ARBA" id="ARBA00023136"/>
    </source>
</evidence>
<feature type="chain" id="PRO_5016073387" evidence="8">
    <location>
        <begin position="33"/>
        <end position="146"/>
    </location>
</feature>
<evidence type="ECO:0000256" key="4">
    <source>
        <dbReference type="ARBA" id="ARBA00022692"/>
    </source>
</evidence>
<evidence type="ECO:0000256" key="7">
    <source>
        <dbReference type="ARBA" id="ARBA00023237"/>
    </source>
</evidence>
<dbReference type="GO" id="GO:0009279">
    <property type="term" value="C:cell outer membrane"/>
    <property type="evidence" value="ECO:0007669"/>
    <property type="project" value="UniProtKB-SubCell"/>
</dbReference>
<dbReference type="PANTHER" id="PTHR30451">
    <property type="entry name" value="OUTER MEMBRANE USHER PROTEIN"/>
    <property type="match status" value="1"/>
</dbReference>
<protein>
    <submittedName>
        <fullName evidence="10">Outer membrane usher protein papC</fullName>
    </submittedName>
</protein>
<evidence type="ECO:0000256" key="2">
    <source>
        <dbReference type="ARBA" id="ARBA00008064"/>
    </source>
</evidence>